<accession>A0ACB8GZG7</accession>
<sequence>MSSYSYQPGSAFHPGAQGSSSHGHVTGTPEQSNVVTQHGHNAPTYPVGFNGGPPYTQNERNHALGGDLGMPTSDNSFYPSHSQPQMPAPTTASTPGYQARYGHHLEPNASSLSMSSDTTSQNEISAPDTSTLQTQLAFYKRRIEEYEMGDEERSRKSKKAKTREKPPERCFRKAVSLYVSAQELYRDWNDDYLERNGMASAKFRDVDTKRNFDRNVSSFNKLLEYIPRLQMMIDGDASSQEIREYLHKIDQGGNAARSDDCNHIKEFFRDFLNAEHRPEVLFTKERTGRGVQNDITGKYLCPIHYNWDDPSVCTRIRAGNIMDPKFPIFVNYYLWFLYPDGYELPPNGRVEHLFLRSLILVKVWCYIFTSPGSAEAIIKNPNGGPPIRNRAYAPSTKSTKTNVARLIGMTSVTAHSIAYTVIMTGFNLTDALFWTSKYNNFNFHALYDFIVDYFRESTPESEDLLRWWNSMVFPNGVGAAIDRTEASTNASYSLLEASRATASTTFST</sequence>
<keyword evidence="2" id="KW-1185">Reference proteome</keyword>
<gene>
    <name evidence="1" type="ORF">JR316_0007531</name>
</gene>
<comment type="caution">
    <text evidence="1">The sequence shown here is derived from an EMBL/GenBank/DDBJ whole genome shotgun (WGS) entry which is preliminary data.</text>
</comment>
<proteinExistence type="predicted"/>
<organism evidence="1 2">
    <name type="scientific">Psilocybe cubensis</name>
    <name type="common">Psychedelic mushroom</name>
    <name type="synonym">Stropharia cubensis</name>
    <dbReference type="NCBI Taxonomy" id="181762"/>
    <lineage>
        <taxon>Eukaryota</taxon>
        <taxon>Fungi</taxon>
        <taxon>Dikarya</taxon>
        <taxon>Basidiomycota</taxon>
        <taxon>Agaricomycotina</taxon>
        <taxon>Agaricomycetes</taxon>
        <taxon>Agaricomycetidae</taxon>
        <taxon>Agaricales</taxon>
        <taxon>Agaricineae</taxon>
        <taxon>Strophariaceae</taxon>
        <taxon>Psilocybe</taxon>
    </lineage>
</organism>
<name>A0ACB8GZG7_PSICU</name>
<protein>
    <submittedName>
        <fullName evidence="1">Uncharacterized protein</fullName>
    </submittedName>
</protein>
<reference evidence="1" key="1">
    <citation type="submission" date="2021-10" db="EMBL/GenBank/DDBJ databases">
        <title>Psilocybe cubensis genome.</title>
        <authorList>
            <person name="Mckernan K.J."/>
            <person name="Crawford S."/>
            <person name="Trippe A."/>
            <person name="Kane L.T."/>
            <person name="Mclaughlin S."/>
        </authorList>
    </citation>
    <scope>NUCLEOTIDE SEQUENCE</scope>
    <source>
        <strain evidence="1">MGC-MH-2018</strain>
    </source>
</reference>
<dbReference type="Proteomes" id="UP000664032">
    <property type="component" value="Unassembled WGS sequence"/>
</dbReference>
<evidence type="ECO:0000313" key="1">
    <source>
        <dbReference type="EMBL" id="KAH9480928.1"/>
    </source>
</evidence>
<evidence type="ECO:0000313" key="2">
    <source>
        <dbReference type="Proteomes" id="UP000664032"/>
    </source>
</evidence>
<dbReference type="EMBL" id="JAFIQS020000006">
    <property type="protein sequence ID" value="KAH9480928.1"/>
    <property type="molecule type" value="Genomic_DNA"/>
</dbReference>